<dbReference type="GO" id="GO:0008380">
    <property type="term" value="P:RNA splicing"/>
    <property type="evidence" value="ECO:0007669"/>
    <property type="project" value="UniProtKB-KW"/>
</dbReference>
<name>A0A1E3NUB5_WICAA</name>
<feature type="domain" description="RRM" evidence="11">
    <location>
        <begin position="837"/>
        <end position="909"/>
    </location>
</feature>
<dbReference type="FunFam" id="3.30.70.330:FF:000365">
    <property type="entry name" value="U4/U6 snRNA-associated-splicing factor PRP24"/>
    <property type="match status" value="1"/>
</dbReference>
<dbReference type="InterPro" id="IPR031766">
    <property type="entry name" value="RRM_occluded"/>
</dbReference>
<reference evidence="12 13" key="1">
    <citation type="journal article" date="2016" name="Proc. Natl. Acad. Sci. U.S.A.">
        <title>Comparative genomics of biotechnologically important yeasts.</title>
        <authorList>
            <person name="Riley R."/>
            <person name="Haridas S."/>
            <person name="Wolfe K.H."/>
            <person name="Lopes M.R."/>
            <person name="Hittinger C.T."/>
            <person name="Goeker M."/>
            <person name="Salamov A.A."/>
            <person name="Wisecaver J.H."/>
            <person name="Long T.M."/>
            <person name="Calvey C.H."/>
            <person name="Aerts A.L."/>
            <person name="Barry K.W."/>
            <person name="Choi C."/>
            <person name="Clum A."/>
            <person name="Coughlan A.Y."/>
            <person name="Deshpande S."/>
            <person name="Douglass A.P."/>
            <person name="Hanson S.J."/>
            <person name="Klenk H.-P."/>
            <person name="LaButti K.M."/>
            <person name="Lapidus A."/>
            <person name="Lindquist E.A."/>
            <person name="Lipzen A.M."/>
            <person name="Meier-Kolthoff J.P."/>
            <person name="Ohm R.A."/>
            <person name="Otillar R.P."/>
            <person name="Pangilinan J.L."/>
            <person name="Peng Y."/>
            <person name="Rokas A."/>
            <person name="Rosa C.A."/>
            <person name="Scheuner C."/>
            <person name="Sibirny A.A."/>
            <person name="Slot J.C."/>
            <person name="Stielow J.B."/>
            <person name="Sun H."/>
            <person name="Kurtzman C.P."/>
            <person name="Blackwell M."/>
            <person name="Grigoriev I.V."/>
            <person name="Jeffries T.W."/>
        </authorList>
    </citation>
    <scope>NUCLEOTIDE SEQUENCE [LARGE SCALE GENOMIC DNA]</scope>
    <source>
        <strain evidence="13">ATCC 58044 / CBS 1984 / NCYC 433 / NRRL Y-366-8</strain>
    </source>
</reference>
<dbReference type="AlphaFoldDB" id="A0A1E3NUB5"/>
<keyword evidence="13" id="KW-1185">Reference proteome</keyword>
<dbReference type="EMBL" id="KV454215">
    <property type="protein sequence ID" value="ODQ56791.1"/>
    <property type="molecule type" value="Genomic_DNA"/>
</dbReference>
<keyword evidence="5" id="KW-0508">mRNA splicing</keyword>
<feature type="domain" description="RRM" evidence="11">
    <location>
        <begin position="569"/>
        <end position="642"/>
    </location>
</feature>
<evidence type="ECO:0000256" key="1">
    <source>
        <dbReference type="ARBA" id="ARBA00004123"/>
    </source>
</evidence>
<organism evidence="12 13">
    <name type="scientific">Wickerhamomyces anomalus (strain ATCC 58044 / CBS 1984 / NCYC 433 / NRRL Y-366-8)</name>
    <name type="common">Yeast</name>
    <name type="synonym">Hansenula anomala</name>
    <dbReference type="NCBI Taxonomy" id="683960"/>
    <lineage>
        <taxon>Eukaryota</taxon>
        <taxon>Fungi</taxon>
        <taxon>Dikarya</taxon>
        <taxon>Ascomycota</taxon>
        <taxon>Saccharomycotina</taxon>
        <taxon>Saccharomycetes</taxon>
        <taxon>Phaffomycetales</taxon>
        <taxon>Wickerhamomycetaceae</taxon>
        <taxon>Wickerhamomyces</taxon>
    </lineage>
</organism>
<dbReference type="CDD" id="cd12296">
    <property type="entry name" value="RRM1_Prp24"/>
    <property type="match status" value="1"/>
</dbReference>
<protein>
    <recommendedName>
        <fullName evidence="8">U4/U6 snRNA-associated-splicing factor PRP24</fullName>
    </recommendedName>
</protein>
<dbReference type="PROSITE" id="PS50102">
    <property type="entry name" value="RRM"/>
    <property type="match status" value="4"/>
</dbReference>
<dbReference type="SUPFAM" id="SSF54928">
    <property type="entry name" value="RNA-binding domain, RBD"/>
    <property type="match status" value="3"/>
</dbReference>
<dbReference type="GO" id="GO:0003729">
    <property type="term" value="F:mRNA binding"/>
    <property type="evidence" value="ECO:0007669"/>
    <property type="project" value="TreeGrafter"/>
</dbReference>
<evidence type="ECO:0000313" key="13">
    <source>
        <dbReference type="Proteomes" id="UP000094112"/>
    </source>
</evidence>
<keyword evidence="2" id="KW-0507">mRNA processing</keyword>
<dbReference type="GeneID" id="30202520"/>
<evidence type="ECO:0000256" key="6">
    <source>
        <dbReference type="ARBA" id="ARBA00023242"/>
    </source>
</evidence>
<evidence type="ECO:0000259" key="11">
    <source>
        <dbReference type="PROSITE" id="PS50102"/>
    </source>
</evidence>
<dbReference type="InterPro" id="IPR034397">
    <property type="entry name" value="Prp24_RRM1"/>
</dbReference>
<dbReference type="Pfam" id="PF16842">
    <property type="entry name" value="RRM_occluded"/>
    <property type="match status" value="1"/>
</dbReference>
<dbReference type="PANTHER" id="PTHR48025:SF1">
    <property type="entry name" value="RRM DOMAIN-CONTAINING PROTEIN"/>
    <property type="match status" value="1"/>
</dbReference>
<dbReference type="InterPro" id="IPR012677">
    <property type="entry name" value="Nucleotide-bd_a/b_plait_sf"/>
</dbReference>
<evidence type="ECO:0000256" key="7">
    <source>
        <dbReference type="ARBA" id="ARBA00093374"/>
    </source>
</evidence>
<dbReference type="GO" id="GO:0005688">
    <property type="term" value="C:U6 snRNP"/>
    <property type="evidence" value="ECO:0007669"/>
    <property type="project" value="UniProtKB-ARBA"/>
</dbReference>
<dbReference type="STRING" id="683960.A0A1E3NUB5"/>
<dbReference type="InterPro" id="IPR000504">
    <property type="entry name" value="RRM_dom"/>
</dbReference>
<evidence type="ECO:0000256" key="3">
    <source>
        <dbReference type="ARBA" id="ARBA00022737"/>
    </source>
</evidence>
<dbReference type="PANTHER" id="PTHR48025">
    <property type="entry name" value="OS02G0815200 PROTEIN"/>
    <property type="match status" value="1"/>
</dbReference>
<dbReference type="SMART" id="SM00360">
    <property type="entry name" value="RRM"/>
    <property type="match status" value="4"/>
</dbReference>
<evidence type="ECO:0000256" key="10">
    <source>
        <dbReference type="SAM" id="MobiDB-lite"/>
    </source>
</evidence>
<evidence type="ECO:0000256" key="8">
    <source>
        <dbReference type="ARBA" id="ARBA00093627"/>
    </source>
</evidence>
<gene>
    <name evidence="12" type="ORF">WICANDRAFT_81621</name>
</gene>
<dbReference type="InterPro" id="IPR035979">
    <property type="entry name" value="RBD_domain_sf"/>
</dbReference>
<dbReference type="RefSeq" id="XP_019035998.1">
    <property type="nucleotide sequence ID" value="XM_019185274.1"/>
</dbReference>
<evidence type="ECO:0000256" key="4">
    <source>
        <dbReference type="ARBA" id="ARBA00022884"/>
    </source>
</evidence>
<dbReference type="Gene3D" id="3.30.70.330">
    <property type="match status" value="4"/>
</dbReference>
<comment type="subcellular location">
    <subcellularLocation>
        <location evidence="1">Nucleus</location>
    </subcellularLocation>
</comment>
<keyword evidence="3" id="KW-0677">Repeat</keyword>
<feature type="domain" description="RRM" evidence="11">
    <location>
        <begin position="734"/>
        <end position="816"/>
    </location>
</feature>
<dbReference type="Gene3D" id="1.25.40.10">
    <property type="entry name" value="Tetratricopeptide repeat domain"/>
    <property type="match status" value="2"/>
</dbReference>
<comment type="function">
    <text evidence="7">Functions as a recycling factor of the spliceosome, a machinery that forms on each precursor-messenger RNA (pre-mRNA) and catalyzes the removal of introns. Chaperones the re-annealing of U4 and U6 snRNAs (small nuclear RNAs) released from previous rounds of splicing, an initial step in reforming the U4/U6-U5 tri-snRNP (small nuclear ribonucleoprotein) that can reassemble into another spliceosome complex; this step involves binding U6 and facilitating the unwinding of the U6 internal stem loop, followed by base-pairing of U6 to U4.</text>
</comment>
<sequence length="976" mass="113349">MASASDVDQVKVFEKIELLAGECGPRQFNKEKHIELIQLLRSVKDDMSTELQRAREQYQLLFALTSTDLMEWFNDLMDLEDDFEKWDSLKRFFELNVDDNKTSWFYSMYLQFITQAYTTPTKDENGNQLYTLDMVNLIFDEALQNTKYDFQNSHLVWNKFYNFYQDLNLMGFNIMKNHFLEILRIPHKNLDETFSSYSSFITKYANDHYQQEMKQATQIHSQTQKLQWDIESWELKKTSYSEPHQYWIDYMNFLASKPKKHRKIEQVNAVFERAIGESQDALFISVWLRYTHILYDFQVSDDIIHTTTKRFIKHFPSSCFPYAEFFKNVSNLPELKESIDQYYEIMVRVDALHLMESIEYDEWKVLASSVLICEYNFIKKGDDGITQSLLVDLDVFFDRAVDGCKDVYHSVERLCVLIQESLDQIEAARNYLRRITDKFGSEAENWLISHNFEKKHGTYETASKVLYAAVTRSETLDWPERIFEEALIYEQVYGTIKSYRQLQARIDKKSSDISALRQQALEDQSSEVVEDVIKVEEPEKRKAEEDLEENVTDDHKKRKTEIHRDREHLTVSIKGLPLDTTEQQIIKFFKDCGEVKSHHLVETDNQLHAKVEFADEQSVLRALTKDHKRFHGSQIRVQKAFQTTVWVTNYPPSYTSESIKSLFSTIGQVASVRLPSLKFNTQRRFCYVEFLESKDAIKSVEELNKKDLEGYEIVVKISDPESKTSRTGAVEEKREVYVRKLDFFKVTSEKVKQLFLKYGTVERVNLPLSKINEQQGKKHDGYGFVTFSTSEEAQAALELNLVTLEGRVIEVSISQKKSERVQRKENNAFKDYQSADNVIALLNVPDTINSSRIKDICSEAGHVENVLLEPEHNGAIVEFKDASDAGKASLRLDGKTIGDYTFQVGSVKDLRNGNIKESSAKSTLPMVPSSLRRKQAFSKSNIVKAKTSPDSSGNGEEKKITGRSNDDFRALLFGKK</sequence>
<keyword evidence="4 9" id="KW-0694">RNA-binding</keyword>
<accession>A0A1E3NUB5</accession>
<dbReference type="InterPro" id="IPR050502">
    <property type="entry name" value="Euk_RNA-bind_prot"/>
</dbReference>
<dbReference type="Pfam" id="PF00076">
    <property type="entry name" value="RRM_1"/>
    <property type="match status" value="3"/>
</dbReference>
<dbReference type="Proteomes" id="UP000094112">
    <property type="component" value="Unassembled WGS sequence"/>
</dbReference>
<evidence type="ECO:0000256" key="9">
    <source>
        <dbReference type="PROSITE-ProRule" id="PRU00176"/>
    </source>
</evidence>
<proteinExistence type="predicted"/>
<dbReference type="OrthoDB" id="360390at2759"/>
<feature type="domain" description="RRM" evidence="11">
    <location>
        <begin position="643"/>
        <end position="720"/>
    </location>
</feature>
<dbReference type="SUPFAM" id="SSF48452">
    <property type="entry name" value="TPR-like"/>
    <property type="match status" value="1"/>
</dbReference>
<keyword evidence="6" id="KW-0539">Nucleus</keyword>
<dbReference type="InterPro" id="IPR011990">
    <property type="entry name" value="TPR-like_helical_dom_sf"/>
</dbReference>
<feature type="region of interest" description="Disordered" evidence="10">
    <location>
        <begin position="937"/>
        <end position="963"/>
    </location>
</feature>
<evidence type="ECO:0000256" key="2">
    <source>
        <dbReference type="ARBA" id="ARBA00022664"/>
    </source>
</evidence>
<evidence type="ECO:0000256" key="5">
    <source>
        <dbReference type="ARBA" id="ARBA00023187"/>
    </source>
</evidence>
<dbReference type="CDD" id="cd12299">
    <property type="entry name" value="RRM4_Prp24"/>
    <property type="match status" value="1"/>
</dbReference>
<evidence type="ECO:0000313" key="12">
    <source>
        <dbReference type="EMBL" id="ODQ56791.1"/>
    </source>
</evidence>
<dbReference type="GO" id="GO:0006397">
    <property type="term" value="P:mRNA processing"/>
    <property type="evidence" value="ECO:0007669"/>
    <property type="project" value="UniProtKB-KW"/>
</dbReference>